<proteinExistence type="predicted"/>
<feature type="domain" description="F-box" evidence="1">
    <location>
        <begin position="1"/>
        <end position="42"/>
    </location>
</feature>
<evidence type="ECO:0000313" key="3">
    <source>
        <dbReference type="Proteomes" id="UP000091857"/>
    </source>
</evidence>
<dbReference type="InterPro" id="IPR036047">
    <property type="entry name" value="F-box-like_dom_sf"/>
</dbReference>
<dbReference type="InterPro" id="IPR001810">
    <property type="entry name" value="F-box_dom"/>
</dbReference>
<evidence type="ECO:0000259" key="1">
    <source>
        <dbReference type="PROSITE" id="PS50181"/>
    </source>
</evidence>
<dbReference type="PANTHER" id="PTHR32278:SF15">
    <property type="entry name" value="F-BOX PROTEIN PP2-B13-RELATED"/>
    <property type="match status" value="1"/>
</dbReference>
<keyword evidence="3" id="KW-1185">Reference proteome</keyword>
<dbReference type="AlphaFoldDB" id="A0A2C9V7B3"/>
<dbReference type="OMA" id="WSNDPLY"/>
<dbReference type="CDD" id="cd22162">
    <property type="entry name" value="F-box_AtSKIP3-like"/>
    <property type="match status" value="1"/>
</dbReference>
<dbReference type="PROSITE" id="PS50181">
    <property type="entry name" value="FBOX"/>
    <property type="match status" value="1"/>
</dbReference>
<dbReference type="InterPro" id="IPR025886">
    <property type="entry name" value="PP2-like"/>
</dbReference>
<dbReference type="SMART" id="SM00256">
    <property type="entry name" value="FBOX"/>
    <property type="match status" value="1"/>
</dbReference>
<reference evidence="3" key="1">
    <citation type="journal article" date="2016" name="Nat. Biotechnol.">
        <title>Sequencing wild and cultivated cassava and related species reveals extensive interspecific hybridization and genetic diversity.</title>
        <authorList>
            <person name="Bredeson J.V."/>
            <person name="Lyons J.B."/>
            <person name="Prochnik S.E."/>
            <person name="Wu G.A."/>
            <person name="Ha C.M."/>
            <person name="Edsinger-Gonzales E."/>
            <person name="Grimwood J."/>
            <person name="Schmutz J."/>
            <person name="Rabbi I.Y."/>
            <person name="Egesi C."/>
            <person name="Nauluvula P."/>
            <person name="Lebot V."/>
            <person name="Ndunguru J."/>
            <person name="Mkamilo G."/>
            <person name="Bart R.S."/>
            <person name="Setter T.L."/>
            <person name="Gleadow R.M."/>
            <person name="Kulakow P."/>
            <person name="Ferguson M.E."/>
            <person name="Rounsley S."/>
            <person name="Rokhsar D.S."/>
        </authorList>
    </citation>
    <scope>NUCLEOTIDE SEQUENCE [LARGE SCALE GENOMIC DNA]</scope>
    <source>
        <strain evidence="3">cv. AM560-2</strain>
    </source>
</reference>
<dbReference type="STRING" id="3983.A0A2C9V7B3"/>
<dbReference type="PANTHER" id="PTHR32278">
    <property type="entry name" value="F-BOX DOMAIN-CONTAINING PROTEIN"/>
    <property type="match status" value="1"/>
</dbReference>
<gene>
    <name evidence="2" type="ORF">MANES_10G128700v8</name>
</gene>
<dbReference type="Pfam" id="PF00646">
    <property type="entry name" value="F-box"/>
    <property type="match status" value="1"/>
</dbReference>
<organism evidence="2 3">
    <name type="scientific">Manihot esculenta</name>
    <name type="common">Cassava</name>
    <name type="synonym">Jatropha manihot</name>
    <dbReference type="NCBI Taxonomy" id="3983"/>
    <lineage>
        <taxon>Eukaryota</taxon>
        <taxon>Viridiplantae</taxon>
        <taxon>Streptophyta</taxon>
        <taxon>Embryophyta</taxon>
        <taxon>Tracheophyta</taxon>
        <taxon>Spermatophyta</taxon>
        <taxon>Magnoliopsida</taxon>
        <taxon>eudicotyledons</taxon>
        <taxon>Gunneridae</taxon>
        <taxon>Pentapetalae</taxon>
        <taxon>rosids</taxon>
        <taxon>fabids</taxon>
        <taxon>Malpighiales</taxon>
        <taxon>Euphorbiaceae</taxon>
        <taxon>Crotonoideae</taxon>
        <taxon>Manihoteae</taxon>
        <taxon>Manihot</taxon>
    </lineage>
</organism>
<protein>
    <recommendedName>
        <fullName evidence="1">F-box domain-containing protein</fullName>
    </recommendedName>
</protein>
<dbReference type="Gramene" id="Manes.10G128700.1.v8.1">
    <property type="protein sequence ID" value="Manes.10G128700.1.v8.1.CDS"/>
    <property type="gene ID" value="Manes.10G128700.v8.1"/>
</dbReference>
<dbReference type="Proteomes" id="UP000091857">
    <property type="component" value="Chromosome 10"/>
</dbReference>
<dbReference type="Pfam" id="PF14299">
    <property type="entry name" value="PP2"/>
    <property type="match status" value="1"/>
</dbReference>
<accession>A0A2C9V7B3</accession>
<comment type="caution">
    <text evidence="2">The sequence shown here is derived from an EMBL/GenBank/DDBJ whole genome shotgun (WGS) entry which is preliminary data.</text>
</comment>
<dbReference type="EMBL" id="CM004396">
    <property type="protein sequence ID" value="OAY39861.1"/>
    <property type="molecule type" value="Genomic_DNA"/>
</dbReference>
<sequence length="272" mass="30968">MLPEGCVSVILSFTSPLDACRSSLVSSTFRSAMESDAVWERFLPTDYRDILYRVVTPLRFSSKKELFFHLCNPVLIDAGKKSFKLEKSSGKISYMLSARELSIPWNDVPTYWSWVPTIESRFLEVVVLRTTWWLEIQGKIRTQMLSPNTKYGAYLIMKVSDHAYGLDSIPSEISVEVGNHVSSSIAYLHGQHSEKQPTTCLFNTNRTQMVETRLKAKHGTIPREREDSWSEIELGEFFSGDRDEEVKMALMEVKGCQLKGGLVIDGIEVRPK</sequence>
<dbReference type="SUPFAM" id="SSF81383">
    <property type="entry name" value="F-box domain"/>
    <property type="match status" value="1"/>
</dbReference>
<evidence type="ECO:0000313" key="2">
    <source>
        <dbReference type="EMBL" id="OAY39861.1"/>
    </source>
</evidence>
<dbReference type="OrthoDB" id="1918565at2759"/>
<name>A0A2C9V7B3_MANES</name>